<sequence>MNFPHAGLTHLRGRVSTEAVMEVNSDKLNAFMGKMVTEFGAAMNASLVLLGDKLGLYRTLAAKGPMNSSELASATGTAERYVREWLASQAASGYIEYDSASAKFSMLPEQAMALADEDSPVFLGAFGNVIASAFLDEPKISDAFKSGKGVGWNRRSECLFCGTARFFRTGYMHHLVQEWLPALDGVVDKLKRGAKVADVGCGHGVSTRLMAEAFPNSRFYGFDYHEGSIEAARKAATEAGLGDRVSFAVHSAKTYPAEGYDLVCFFDCLHDMGDPVGAIGHVRETMAKDGTCMLVEPFAGDRLEDNLNPVGRVYYAASTMICTPASLDQEVGLALGAQAGEARLRKVAREGGLTRFRRAAETPFNLILEARI</sequence>
<evidence type="ECO:0000313" key="3">
    <source>
        <dbReference type="EMBL" id="OSJ09160.1"/>
    </source>
</evidence>
<evidence type="ECO:0000259" key="2">
    <source>
        <dbReference type="Pfam" id="PF21320"/>
    </source>
</evidence>
<accession>A0A1X3F7J0</accession>
<dbReference type="InterPro" id="IPR036390">
    <property type="entry name" value="WH_DNA-bd_sf"/>
</dbReference>
<dbReference type="Pfam" id="PF13847">
    <property type="entry name" value="Methyltransf_31"/>
    <property type="match status" value="1"/>
</dbReference>
<organism evidence="3 4">
    <name type="scientific">Bradyrhizobium canariense</name>
    <dbReference type="NCBI Taxonomy" id="255045"/>
    <lineage>
        <taxon>Bacteria</taxon>
        <taxon>Pseudomonadati</taxon>
        <taxon>Pseudomonadota</taxon>
        <taxon>Alphaproteobacteria</taxon>
        <taxon>Hyphomicrobiales</taxon>
        <taxon>Nitrobacteraceae</taxon>
        <taxon>Bradyrhizobium</taxon>
    </lineage>
</organism>
<dbReference type="GO" id="GO:0008168">
    <property type="term" value="F:methyltransferase activity"/>
    <property type="evidence" value="ECO:0007669"/>
    <property type="project" value="UniProtKB-KW"/>
</dbReference>
<dbReference type="PANTHER" id="PTHR45128">
    <property type="entry name" value="METHYLTRANSFERASE TYPE 11"/>
    <property type="match status" value="1"/>
</dbReference>
<evidence type="ECO:0000313" key="4">
    <source>
        <dbReference type="Proteomes" id="UP000193553"/>
    </source>
</evidence>
<reference evidence="3 4" key="1">
    <citation type="submission" date="2017-03" db="EMBL/GenBank/DDBJ databases">
        <title>Whole genome sequences of fourteen strains of Bradyrhizobium canariense and one strain of Bradyrhizobium japonicum isolated from Lupinus (Papilionoideae: Genisteae) species in Algeria.</title>
        <authorList>
            <person name="Crovadore J."/>
            <person name="Chekireb D."/>
            <person name="Brachmann A."/>
            <person name="Chablais R."/>
            <person name="Cochard B."/>
            <person name="Lefort F."/>
        </authorList>
    </citation>
    <scope>NUCLEOTIDE SEQUENCE [LARGE SCALE GENOMIC DNA]</scope>
    <source>
        <strain evidence="3 4">UBMA195</strain>
    </source>
</reference>
<dbReference type="GO" id="GO:0032259">
    <property type="term" value="P:methylation"/>
    <property type="evidence" value="ECO:0007669"/>
    <property type="project" value="UniProtKB-KW"/>
</dbReference>
<dbReference type="STRING" id="255045.SAMN05444158_6996"/>
<dbReference type="SUPFAM" id="SSF46785">
    <property type="entry name" value="Winged helix' DNA-binding domain"/>
    <property type="match status" value="1"/>
</dbReference>
<dbReference type="InterPro" id="IPR029063">
    <property type="entry name" value="SAM-dependent_MTases_sf"/>
</dbReference>
<dbReference type="Gene3D" id="3.40.50.150">
    <property type="entry name" value="Vaccinia Virus protein VP39"/>
    <property type="match status" value="1"/>
</dbReference>
<protein>
    <submittedName>
        <fullName evidence="3">SAM-dependent methyltransferase</fullName>
    </submittedName>
</protein>
<keyword evidence="3" id="KW-0489">Methyltransferase</keyword>
<dbReference type="InterPro" id="IPR053173">
    <property type="entry name" value="SAM-binding_MTase"/>
</dbReference>
<dbReference type="InterPro" id="IPR048711">
    <property type="entry name" value="WHD_Rv2258c"/>
</dbReference>
<feature type="domain" description="S-adenosylmethionine-dependent methyltransferase Rv2258c-like winged HTH" evidence="2">
    <location>
        <begin position="46"/>
        <end position="114"/>
    </location>
</feature>
<dbReference type="EMBL" id="NAFI01000174">
    <property type="protein sequence ID" value="OSJ09160.1"/>
    <property type="molecule type" value="Genomic_DNA"/>
</dbReference>
<dbReference type="Pfam" id="PF21320">
    <property type="entry name" value="WHD_Rv2258c"/>
    <property type="match status" value="1"/>
</dbReference>
<dbReference type="SUPFAM" id="SSF53335">
    <property type="entry name" value="S-adenosyl-L-methionine-dependent methyltransferases"/>
    <property type="match status" value="1"/>
</dbReference>
<dbReference type="CDD" id="cd02440">
    <property type="entry name" value="AdoMet_MTases"/>
    <property type="match status" value="1"/>
</dbReference>
<dbReference type="InterPro" id="IPR025714">
    <property type="entry name" value="Methyltranfer_dom"/>
</dbReference>
<dbReference type="AlphaFoldDB" id="A0A1X3F7J0"/>
<dbReference type="Proteomes" id="UP000193553">
    <property type="component" value="Unassembled WGS sequence"/>
</dbReference>
<dbReference type="PANTHER" id="PTHR45128:SF2">
    <property type="entry name" value="METHYLTRANSFERASE DOMAIN-CONTAINING PROTEIN"/>
    <property type="match status" value="1"/>
</dbReference>
<gene>
    <name evidence="3" type="ORF">BSZ18_18700</name>
</gene>
<evidence type="ECO:0000259" key="1">
    <source>
        <dbReference type="Pfam" id="PF13847"/>
    </source>
</evidence>
<keyword evidence="3" id="KW-0808">Transferase</keyword>
<name>A0A1X3F7J0_9BRAD</name>
<feature type="domain" description="Methyltransferase" evidence="1">
    <location>
        <begin position="191"/>
        <end position="303"/>
    </location>
</feature>
<proteinExistence type="predicted"/>
<comment type="caution">
    <text evidence="3">The sequence shown here is derived from an EMBL/GenBank/DDBJ whole genome shotgun (WGS) entry which is preliminary data.</text>
</comment>